<proteinExistence type="predicted"/>
<dbReference type="EMBL" id="JACGWK010000382">
    <property type="protein sequence ID" value="KAL0300182.1"/>
    <property type="molecule type" value="Genomic_DNA"/>
</dbReference>
<dbReference type="AlphaFoldDB" id="A0AAW2JZQ1"/>
<reference evidence="1" key="2">
    <citation type="journal article" date="2024" name="Plant">
        <title>Genomic evolution and insights into agronomic trait innovations of Sesamum species.</title>
        <authorList>
            <person name="Miao H."/>
            <person name="Wang L."/>
            <person name="Qu L."/>
            <person name="Liu H."/>
            <person name="Sun Y."/>
            <person name="Le M."/>
            <person name="Wang Q."/>
            <person name="Wei S."/>
            <person name="Zheng Y."/>
            <person name="Lin W."/>
            <person name="Duan Y."/>
            <person name="Cao H."/>
            <person name="Xiong S."/>
            <person name="Wang X."/>
            <person name="Wei L."/>
            <person name="Li C."/>
            <person name="Ma Q."/>
            <person name="Ju M."/>
            <person name="Zhao R."/>
            <person name="Li G."/>
            <person name="Mu C."/>
            <person name="Tian Q."/>
            <person name="Mei H."/>
            <person name="Zhang T."/>
            <person name="Gao T."/>
            <person name="Zhang H."/>
        </authorList>
    </citation>
    <scope>NUCLEOTIDE SEQUENCE</scope>
    <source>
        <strain evidence="1">G01</strain>
    </source>
</reference>
<protein>
    <submittedName>
        <fullName evidence="1">Uncharacterized protein</fullName>
    </submittedName>
</protein>
<name>A0AAW2JZQ1_9LAMI</name>
<evidence type="ECO:0000313" key="1">
    <source>
        <dbReference type="EMBL" id="KAL0300182.1"/>
    </source>
</evidence>
<sequence length="121" mass="14629">MVKLNEECSDMKEDVPSFVDTRQEVKSKLRKVLLLNGSIEWIYSNQKVKPPVEEPFDGKKISVDKWRQPNRMKRWRNKVDENVELYKEHTKAWNESHMKKKKFKNGDIIKTRVLLRWIDKD</sequence>
<organism evidence="1">
    <name type="scientific">Sesamum angustifolium</name>
    <dbReference type="NCBI Taxonomy" id="2727405"/>
    <lineage>
        <taxon>Eukaryota</taxon>
        <taxon>Viridiplantae</taxon>
        <taxon>Streptophyta</taxon>
        <taxon>Embryophyta</taxon>
        <taxon>Tracheophyta</taxon>
        <taxon>Spermatophyta</taxon>
        <taxon>Magnoliopsida</taxon>
        <taxon>eudicotyledons</taxon>
        <taxon>Gunneridae</taxon>
        <taxon>Pentapetalae</taxon>
        <taxon>asterids</taxon>
        <taxon>lamiids</taxon>
        <taxon>Lamiales</taxon>
        <taxon>Pedaliaceae</taxon>
        <taxon>Sesamum</taxon>
    </lineage>
</organism>
<comment type="caution">
    <text evidence="1">The sequence shown here is derived from an EMBL/GenBank/DDBJ whole genome shotgun (WGS) entry which is preliminary data.</text>
</comment>
<reference evidence="1" key="1">
    <citation type="submission" date="2020-06" db="EMBL/GenBank/DDBJ databases">
        <authorList>
            <person name="Li T."/>
            <person name="Hu X."/>
            <person name="Zhang T."/>
            <person name="Song X."/>
            <person name="Zhang H."/>
            <person name="Dai N."/>
            <person name="Sheng W."/>
            <person name="Hou X."/>
            <person name="Wei L."/>
        </authorList>
    </citation>
    <scope>NUCLEOTIDE SEQUENCE</scope>
    <source>
        <strain evidence="1">G01</strain>
        <tissue evidence="1">Leaf</tissue>
    </source>
</reference>
<accession>A0AAW2JZQ1</accession>
<gene>
    <name evidence="1" type="ORF">Sangu_3134900</name>
</gene>